<dbReference type="Gene3D" id="3.40.710.10">
    <property type="entry name" value="DD-peptidase/beta-lactamase superfamily"/>
    <property type="match status" value="1"/>
</dbReference>
<dbReference type="RefSeq" id="WP_155087610.1">
    <property type="nucleotide sequence ID" value="NZ_WJYA01000002.1"/>
</dbReference>
<evidence type="ECO:0000313" key="3">
    <source>
        <dbReference type="Proteomes" id="UP000447545"/>
    </source>
</evidence>
<dbReference type="InterPro" id="IPR001466">
    <property type="entry name" value="Beta-lactam-related"/>
</dbReference>
<dbReference type="PANTHER" id="PTHR46825:SF9">
    <property type="entry name" value="BETA-LACTAMASE-RELATED DOMAIN-CONTAINING PROTEIN"/>
    <property type="match status" value="1"/>
</dbReference>
<evidence type="ECO:0000313" key="2">
    <source>
        <dbReference type="EMBL" id="MTE25779.1"/>
    </source>
</evidence>
<name>A0A7K1GD65_9FLAO</name>
<dbReference type="EMBL" id="WJYA01000002">
    <property type="protein sequence ID" value="MTE25779.1"/>
    <property type="molecule type" value="Genomic_DNA"/>
</dbReference>
<dbReference type="SUPFAM" id="SSF56601">
    <property type="entry name" value="beta-lactamase/transpeptidase-like"/>
    <property type="match status" value="1"/>
</dbReference>
<dbReference type="PANTHER" id="PTHR46825">
    <property type="entry name" value="D-ALANYL-D-ALANINE-CARBOXYPEPTIDASE/ENDOPEPTIDASE AMPH"/>
    <property type="match status" value="1"/>
</dbReference>
<dbReference type="InterPro" id="IPR050491">
    <property type="entry name" value="AmpC-like"/>
</dbReference>
<organism evidence="2 3">
    <name type="scientific">Winogradskyella ouciana</name>
    <dbReference type="NCBI Taxonomy" id="2608631"/>
    <lineage>
        <taxon>Bacteria</taxon>
        <taxon>Pseudomonadati</taxon>
        <taxon>Bacteroidota</taxon>
        <taxon>Flavobacteriia</taxon>
        <taxon>Flavobacteriales</taxon>
        <taxon>Flavobacteriaceae</taxon>
        <taxon>Winogradskyella</taxon>
    </lineage>
</organism>
<dbReference type="AlphaFoldDB" id="A0A7K1GD65"/>
<dbReference type="InterPro" id="IPR012338">
    <property type="entry name" value="Beta-lactam/transpept-like"/>
</dbReference>
<comment type="caution">
    <text evidence="2">The sequence shown here is derived from an EMBL/GenBank/DDBJ whole genome shotgun (WGS) entry which is preliminary data.</text>
</comment>
<reference evidence="2 3" key="1">
    <citation type="submission" date="2019-11" db="EMBL/GenBank/DDBJ databases">
        <title>Winogradskyella ouciana sp. nov., isolated from the hadal seawater of the Mariana Trench.</title>
        <authorList>
            <person name="Liu R."/>
        </authorList>
    </citation>
    <scope>NUCLEOTIDE SEQUENCE [LARGE SCALE GENOMIC DNA]</scope>
    <source>
        <strain evidence="2 3">ZXX205</strain>
    </source>
</reference>
<dbReference type="Pfam" id="PF00144">
    <property type="entry name" value="Beta-lactamase"/>
    <property type="match status" value="1"/>
</dbReference>
<gene>
    <name evidence="2" type="ORF">F1003_02440</name>
</gene>
<keyword evidence="2" id="KW-0378">Hydrolase</keyword>
<protein>
    <submittedName>
        <fullName evidence="2">Serine hydrolase</fullName>
    </submittedName>
</protein>
<feature type="domain" description="Beta-lactamase-related" evidence="1">
    <location>
        <begin position="30"/>
        <end position="342"/>
    </location>
</feature>
<proteinExistence type="predicted"/>
<evidence type="ECO:0000259" key="1">
    <source>
        <dbReference type="Pfam" id="PF00144"/>
    </source>
</evidence>
<sequence length="482" mass="55361">MKSFLTLISLIIVFIGKAQTSMSDEKSIEIDNYIDYIMKEQKIPGLALAITHKGKILKKKTYGLASIEYNVAVTDSSSFWLASVSKHFTATAIMQLYEKGILDLDDEIHQHLPDAPNNWRGVTIRHLLTHTSGLPISRNASAWSNRSAKGTYTAKQIYENSKKDTLVFKPGEDFLYSDEGTYLLGYIVHKISGLSFNDYMQKMIFEPSGMSSAYMMDHFKIHPNQVTGYSLKNGEIIPDRNSYRLIDTELNAAGGIYATIDDMIHWEYAMTNNLLLTQKSKDLMWSSHKLNNGYPTHYGFCWNTQMIQGKRIIYHPGVAGTEYLRFVDDSLSIIILTNQAKYERAISQKVAEIIGVSPHIKGEDIRSEYVSIKKPKNKALELLIGEFEFVPNENYYLDDIIKMDIVLKENELWIEYPAKKEYRKQHKLAKLDNGRWIQLSWEPTYVETSFELLQNNKNISFKVYEDYGLGYDIHVGELKKVN</sequence>
<accession>A0A7K1GD65</accession>
<dbReference type="GO" id="GO:0016787">
    <property type="term" value="F:hydrolase activity"/>
    <property type="evidence" value="ECO:0007669"/>
    <property type="project" value="UniProtKB-KW"/>
</dbReference>
<dbReference type="Proteomes" id="UP000447545">
    <property type="component" value="Unassembled WGS sequence"/>
</dbReference>
<keyword evidence="3" id="KW-1185">Reference proteome</keyword>